<protein>
    <submittedName>
        <fullName evidence="1">Uncharacterized protein</fullName>
    </submittedName>
</protein>
<dbReference type="RefSeq" id="WP_184917915.1">
    <property type="nucleotide sequence ID" value="NZ_JACHMO010000001.1"/>
</dbReference>
<evidence type="ECO:0000313" key="2">
    <source>
        <dbReference type="Proteomes" id="UP000552097"/>
    </source>
</evidence>
<organism evidence="1 2">
    <name type="scientific">Saccharothrix ecbatanensis</name>
    <dbReference type="NCBI Taxonomy" id="1105145"/>
    <lineage>
        <taxon>Bacteria</taxon>
        <taxon>Bacillati</taxon>
        <taxon>Actinomycetota</taxon>
        <taxon>Actinomycetes</taxon>
        <taxon>Pseudonocardiales</taxon>
        <taxon>Pseudonocardiaceae</taxon>
        <taxon>Saccharothrix</taxon>
    </lineage>
</organism>
<evidence type="ECO:0000313" key="1">
    <source>
        <dbReference type="EMBL" id="MBB5801719.1"/>
    </source>
</evidence>
<dbReference type="Proteomes" id="UP000552097">
    <property type="component" value="Unassembled WGS sequence"/>
</dbReference>
<proteinExistence type="predicted"/>
<reference evidence="1 2" key="1">
    <citation type="submission" date="2020-08" db="EMBL/GenBank/DDBJ databases">
        <title>Sequencing the genomes of 1000 actinobacteria strains.</title>
        <authorList>
            <person name="Klenk H.-P."/>
        </authorList>
    </citation>
    <scope>NUCLEOTIDE SEQUENCE [LARGE SCALE GENOMIC DNA]</scope>
    <source>
        <strain evidence="1 2">DSM 45486</strain>
    </source>
</reference>
<gene>
    <name evidence="1" type="ORF">F4560_001487</name>
</gene>
<dbReference type="AlphaFoldDB" id="A0A7W9LZA1"/>
<keyword evidence="2" id="KW-1185">Reference proteome</keyword>
<accession>A0A7W9LZA1</accession>
<dbReference type="EMBL" id="JACHMO010000001">
    <property type="protein sequence ID" value="MBB5801719.1"/>
    <property type="molecule type" value="Genomic_DNA"/>
</dbReference>
<comment type="caution">
    <text evidence="1">The sequence shown here is derived from an EMBL/GenBank/DDBJ whole genome shotgun (WGS) entry which is preliminary data.</text>
</comment>
<name>A0A7W9LZA1_9PSEU</name>
<sequence length="166" mass="18076">MDAELEAVRALAALLPPKQARYVVECWDIGEQEAALDRLVTTLAEAEIALDGDERAQLAVTAEAWGVREAITPTLRRCLSRDGGGVRLIDDSEPLVSAGLEGLVVVPWITCTRCSQTLSRAHLREPWGDLSYEPVHYVLGPARLFGPESVWDAFTALHTCPTTPSP</sequence>